<keyword evidence="2" id="KW-1185">Reference proteome</keyword>
<sequence>MAAVEPAKPVELKIPEDYTKLLREFIEKRGTGLQKVFIKKLWSVREDLLDNLSPSETRMMFFTVNLATCPEGVKLLAGFIEKIGPLTAFRLVQKLIIQFNATSSDCQKYGDVFKTCWKIANAENNYDLTEVLETEVISQLCYFSMYTHEPIAQRYRDMLYPFVQEKKINKNMDYMMTSQLNSCMYKGLKSTNDVVRISSANVFFMFYPLVDSDSDEMKRSMIEQHKIMVDLLADSCTVIRSDAVKKVLKILAEYWLIIPKETVKQLMSIIVDVLSRDSVINVRVSVFEGMKQLVIVPSCMNAFEHALKCITLRGINDKSDRVRLAAFTLLNNLKSHRFISIFDIVSRDEVIARLDIETVEAVCKKIVPLIHTLLPISKDVDESYYRPRINYIIGKSRIAILTYFRLLYPMKIVDAEMATKLIEMLLIWTYRYIRKKDCPPLPEDCDSFNKARVYLECALILYISCRSLFLLDENFAVKSKIDKHFVKIVSEIFDKYRTTPLMGTATAISSAIPKDCLKSGLISDCFSMLESNEVPDEAIEAFVDTASHLNIDTLFMKILEGLNGLKDVMEQQNATKKVKRSKFEDSLEKVCKSLTFLKFIVKSHTTMTIIATRECYRDELKGFMEKIDNCRDVIDLRLKNGEELAISDDVLVLALQLRFILPIYVAASLTDDDEESQIEQNRLIGLIQSLLSWFHSNVSTQMKHFGEQQYEILVKITKAVFDCVAVCLTAWNFRQKTEEENEENTTNVPEMVARTVLSFCNSSSPIDLFGPMIKTAAILCDDDYADCHEVMVKVLNFAPKWLKKYCEDLEDDEKIEDEKEICESLKLLYRKVSETEDWTANESDKFVEMITLLAVIFLVDEADEVEFADPRNADYVPPKWVNLVVAKFLAKEKVLLRIFLDYIPKFLELPKFIGNDIEPNICLVRLCALIQLLRIIATSSSSKEFESQILAAILKCHEKVEEIMKRTGENEVENYITNSILVLLDLEKI</sequence>
<dbReference type="Gene3D" id="1.25.10.10">
    <property type="entry name" value="Leucine-rich Repeat Variant"/>
    <property type="match status" value="1"/>
</dbReference>
<dbReference type="PANTHER" id="PTHR16199">
    <property type="entry name" value="CONDENSIN-2 COMPLEX SUBUNIT G2"/>
    <property type="match status" value="1"/>
</dbReference>
<reference evidence="1" key="1">
    <citation type="submission" date="2022-11" db="EMBL/GenBank/DDBJ databases">
        <authorList>
            <person name="Kikuchi T."/>
        </authorList>
    </citation>
    <scope>NUCLEOTIDE SEQUENCE</scope>
    <source>
        <strain evidence="1">PS1010</strain>
    </source>
</reference>
<evidence type="ECO:0000313" key="2">
    <source>
        <dbReference type="Proteomes" id="UP001152747"/>
    </source>
</evidence>
<protein>
    <submittedName>
        <fullName evidence="1">Uncharacterized protein</fullName>
    </submittedName>
</protein>
<organism evidence="1 2">
    <name type="scientific">Caenorhabditis angaria</name>
    <dbReference type="NCBI Taxonomy" id="860376"/>
    <lineage>
        <taxon>Eukaryota</taxon>
        <taxon>Metazoa</taxon>
        <taxon>Ecdysozoa</taxon>
        <taxon>Nematoda</taxon>
        <taxon>Chromadorea</taxon>
        <taxon>Rhabditida</taxon>
        <taxon>Rhabditina</taxon>
        <taxon>Rhabditomorpha</taxon>
        <taxon>Rhabditoidea</taxon>
        <taxon>Rhabditidae</taxon>
        <taxon>Peloderinae</taxon>
        <taxon>Caenorhabditis</taxon>
    </lineage>
</organism>
<dbReference type="Pfam" id="PF12422">
    <property type="entry name" value="Condensin2nSMC"/>
    <property type="match status" value="1"/>
</dbReference>
<dbReference type="OrthoDB" id="10062843at2759"/>
<dbReference type="GO" id="GO:0005634">
    <property type="term" value="C:nucleus"/>
    <property type="evidence" value="ECO:0007669"/>
    <property type="project" value="InterPro"/>
</dbReference>
<dbReference type="InterPro" id="IPR011989">
    <property type="entry name" value="ARM-like"/>
</dbReference>
<dbReference type="SUPFAM" id="SSF48371">
    <property type="entry name" value="ARM repeat"/>
    <property type="match status" value="1"/>
</dbReference>
<comment type="caution">
    <text evidence="1">The sequence shown here is derived from an EMBL/GenBank/DDBJ whole genome shotgun (WGS) entry which is preliminary data.</text>
</comment>
<dbReference type="AlphaFoldDB" id="A0A9P1I1F1"/>
<dbReference type="GO" id="GO:0000796">
    <property type="term" value="C:condensin complex"/>
    <property type="evidence" value="ECO:0007669"/>
    <property type="project" value="TreeGrafter"/>
</dbReference>
<dbReference type="Proteomes" id="UP001152747">
    <property type="component" value="Unassembled WGS sequence"/>
</dbReference>
<dbReference type="InterPro" id="IPR016024">
    <property type="entry name" value="ARM-type_fold"/>
</dbReference>
<name>A0A9P1I1F1_9PELO</name>
<dbReference type="EMBL" id="CANHGI010000001">
    <property type="protein sequence ID" value="CAI5437864.1"/>
    <property type="molecule type" value="Genomic_DNA"/>
</dbReference>
<dbReference type="GO" id="GO:0000070">
    <property type="term" value="P:mitotic sister chromatid segregation"/>
    <property type="evidence" value="ECO:0007669"/>
    <property type="project" value="TreeGrafter"/>
</dbReference>
<accession>A0A9P1I1F1</accession>
<proteinExistence type="predicted"/>
<dbReference type="PANTHER" id="PTHR16199:SF4">
    <property type="entry name" value="CONDENSIN-2 COMPLEX SUBUNIT G2"/>
    <property type="match status" value="1"/>
</dbReference>
<dbReference type="InterPro" id="IPR024741">
    <property type="entry name" value="Condensin2_G2"/>
</dbReference>
<gene>
    <name evidence="1" type="ORF">CAMP_LOCUS501</name>
</gene>
<evidence type="ECO:0000313" key="1">
    <source>
        <dbReference type="EMBL" id="CAI5437864.1"/>
    </source>
</evidence>